<evidence type="ECO:0000313" key="11">
    <source>
        <dbReference type="EMBL" id="KAF2272636.1"/>
    </source>
</evidence>
<dbReference type="InterPro" id="IPR043534">
    <property type="entry name" value="EBDG/EBM"/>
</dbReference>
<proteinExistence type="inferred from homology"/>
<dbReference type="InterPro" id="IPR036156">
    <property type="entry name" value="Beta-gal/glucu_dom_sf"/>
</dbReference>
<keyword evidence="2 11" id="KW-0378">Hydrolase</keyword>
<dbReference type="InterPro" id="IPR006102">
    <property type="entry name" value="Ig-like_GH2"/>
</dbReference>
<dbReference type="AlphaFoldDB" id="A0A6A6JAI6"/>
<dbReference type="InterPro" id="IPR008979">
    <property type="entry name" value="Galactose-bd-like_sf"/>
</dbReference>
<evidence type="ECO:0000259" key="9">
    <source>
        <dbReference type="Pfam" id="PF18368"/>
    </source>
</evidence>
<dbReference type="Proteomes" id="UP000800097">
    <property type="component" value="Unassembled WGS sequence"/>
</dbReference>
<dbReference type="Gene3D" id="2.60.120.260">
    <property type="entry name" value="Galactose-binding domain-like"/>
    <property type="match status" value="1"/>
</dbReference>
<feature type="domain" description="Mannosidase Ig/CBM-like" evidence="8">
    <location>
        <begin position="671"/>
        <end position="753"/>
    </location>
</feature>
<evidence type="ECO:0000256" key="5">
    <source>
        <dbReference type="ARBA" id="ARBA00023326"/>
    </source>
</evidence>
<accession>A0A6A6JAI6</accession>
<feature type="signal peptide" evidence="6">
    <location>
        <begin position="1"/>
        <end position="25"/>
    </location>
</feature>
<dbReference type="SUPFAM" id="SSF49303">
    <property type="entry name" value="beta-Galactosidase/glucuronidase domain"/>
    <property type="match status" value="3"/>
</dbReference>
<comment type="similarity">
    <text evidence="1">Belongs to the glycosyl hydrolase 2 family.</text>
</comment>
<dbReference type="OrthoDB" id="408532at2759"/>
<keyword evidence="6" id="KW-0732">Signal</keyword>
<keyword evidence="4" id="KW-0326">Glycosidase</keyword>
<dbReference type="Pfam" id="PF18368">
    <property type="entry name" value="Ig_GlcNase"/>
    <property type="match status" value="1"/>
</dbReference>
<name>A0A6A6JAI6_WESOR</name>
<evidence type="ECO:0000256" key="3">
    <source>
        <dbReference type="ARBA" id="ARBA00023277"/>
    </source>
</evidence>
<dbReference type="GO" id="GO:0000272">
    <property type="term" value="P:polysaccharide catabolic process"/>
    <property type="evidence" value="ECO:0007669"/>
    <property type="project" value="UniProtKB-KW"/>
</dbReference>
<dbReference type="Pfam" id="PF17786">
    <property type="entry name" value="Mannosidase_ig"/>
    <property type="match status" value="1"/>
</dbReference>
<evidence type="ECO:0000259" key="7">
    <source>
        <dbReference type="Pfam" id="PF00703"/>
    </source>
</evidence>
<dbReference type="Pfam" id="PF00703">
    <property type="entry name" value="Glyco_hydro_2"/>
    <property type="match status" value="1"/>
</dbReference>
<keyword evidence="3" id="KW-0119">Carbohydrate metabolism</keyword>
<evidence type="ECO:0000256" key="6">
    <source>
        <dbReference type="SAM" id="SignalP"/>
    </source>
</evidence>
<dbReference type="PANTHER" id="PTHR43536">
    <property type="entry name" value="MANNOSYLGLYCOPROTEIN ENDO-BETA-MANNOSIDASE"/>
    <property type="match status" value="1"/>
</dbReference>
<feature type="chain" id="PRO_5025553583" evidence="6">
    <location>
        <begin position="26"/>
        <end position="872"/>
    </location>
</feature>
<evidence type="ECO:0000259" key="10">
    <source>
        <dbReference type="Pfam" id="PF22666"/>
    </source>
</evidence>
<dbReference type="InterPro" id="IPR041351">
    <property type="entry name" value="Ig_GlcNase"/>
</dbReference>
<feature type="domain" description="Beta-mannosidase-like galactose-binding" evidence="10">
    <location>
        <begin position="50"/>
        <end position="173"/>
    </location>
</feature>
<dbReference type="PANTHER" id="PTHR43536:SF1">
    <property type="entry name" value="MANNOSYLGLYCOPROTEIN ENDO-BETA-MANNOSIDASE"/>
    <property type="match status" value="1"/>
</dbReference>
<dbReference type="GO" id="GO:0004553">
    <property type="term" value="F:hydrolase activity, hydrolyzing O-glycosyl compounds"/>
    <property type="evidence" value="ECO:0007669"/>
    <property type="project" value="InterPro"/>
</dbReference>
<evidence type="ECO:0000256" key="1">
    <source>
        <dbReference type="ARBA" id="ARBA00007401"/>
    </source>
</evidence>
<keyword evidence="5" id="KW-0624">Polysaccharide degradation</keyword>
<keyword evidence="12" id="KW-1185">Reference proteome</keyword>
<dbReference type="SUPFAM" id="SSF49785">
    <property type="entry name" value="Galactose-binding domain-like"/>
    <property type="match status" value="1"/>
</dbReference>
<feature type="domain" description="Glycoside hydrolase family 2 immunoglobulin-like beta-sandwich" evidence="7">
    <location>
        <begin position="212"/>
        <end position="322"/>
    </location>
</feature>
<reference evidence="11" key="1">
    <citation type="journal article" date="2020" name="Stud. Mycol.">
        <title>101 Dothideomycetes genomes: a test case for predicting lifestyles and emergence of pathogens.</title>
        <authorList>
            <person name="Haridas S."/>
            <person name="Albert R."/>
            <person name="Binder M."/>
            <person name="Bloem J."/>
            <person name="Labutti K."/>
            <person name="Salamov A."/>
            <person name="Andreopoulos B."/>
            <person name="Baker S."/>
            <person name="Barry K."/>
            <person name="Bills G."/>
            <person name="Bluhm B."/>
            <person name="Cannon C."/>
            <person name="Castanera R."/>
            <person name="Culley D."/>
            <person name="Daum C."/>
            <person name="Ezra D."/>
            <person name="Gonzalez J."/>
            <person name="Henrissat B."/>
            <person name="Kuo A."/>
            <person name="Liang C."/>
            <person name="Lipzen A."/>
            <person name="Lutzoni F."/>
            <person name="Magnuson J."/>
            <person name="Mondo S."/>
            <person name="Nolan M."/>
            <person name="Ohm R."/>
            <person name="Pangilinan J."/>
            <person name="Park H.-J."/>
            <person name="Ramirez L."/>
            <person name="Alfaro M."/>
            <person name="Sun H."/>
            <person name="Tritt A."/>
            <person name="Yoshinaga Y."/>
            <person name="Zwiers L.-H."/>
            <person name="Turgeon B."/>
            <person name="Goodwin S."/>
            <person name="Spatafora J."/>
            <person name="Crous P."/>
            <person name="Grigoriev I."/>
        </authorList>
    </citation>
    <scope>NUCLEOTIDE SEQUENCE</scope>
    <source>
        <strain evidence="11">CBS 379.55</strain>
    </source>
</reference>
<dbReference type="EMBL" id="ML986518">
    <property type="protein sequence ID" value="KAF2272636.1"/>
    <property type="molecule type" value="Genomic_DNA"/>
</dbReference>
<evidence type="ECO:0000313" key="12">
    <source>
        <dbReference type="Proteomes" id="UP000800097"/>
    </source>
</evidence>
<organism evidence="11 12">
    <name type="scientific">Westerdykella ornata</name>
    <dbReference type="NCBI Taxonomy" id="318751"/>
    <lineage>
        <taxon>Eukaryota</taxon>
        <taxon>Fungi</taxon>
        <taxon>Dikarya</taxon>
        <taxon>Ascomycota</taxon>
        <taxon>Pezizomycotina</taxon>
        <taxon>Dothideomycetes</taxon>
        <taxon>Pleosporomycetidae</taxon>
        <taxon>Pleosporales</taxon>
        <taxon>Sporormiaceae</taxon>
        <taxon>Westerdykella</taxon>
    </lineage>
</organism>
<sequence length="872" mass="97453">MGYTSTVWSFGLLIASSFPIHKAAAAPGQATTVSSWKVQSSSKTGDDVAKLSNPNLDTSSWYGIGSRGTLMATLLENKVYNETDLFFSNNLEKVDSAQFRVPWYYRSDINLSSSGGSYFQLRTHGISSRADIYFNGKTIADKNVQAGAYTGLAYDITKQVKSGNNTLLIKAYPTDYNRDLALGFVDWNPYPPDNGTGVWRGVQITETGPVSISSPRAISTLRPLEAHVSIRLDVQNWSNRGVQGEVTCQISDPQGNEVGNPRAEFRLSAGKIETLTFNVTISNPHIWWPRQWGAQPLYTTTCTASTGAGVSDRAPPTKFGIRTVTSNLNSYNDTTFYINDRPFQVIGAGYTSDMFLRFSPTKLRAQFEYILDMGLNTVRLEGKQEHPYLYSMADEMGLMIMAGWECCDKWEGWTYNDEGSGITWTDPDYDIANKSMRHEAEMMQSHPSMLAFLVGSDFWPDDRATMIYVDALRAFDWNIPIISSASQRGYPKLLGNGGMKMDGPYDWVPPNYWGADKLGGAFGFGSELGAGVGTPELSSLKKFLSKSDMDDLWKNPDKGLYHMSTSVSSFYTRKIYNDALWARYGAPTSLDDYILKSQMADYEATRAQFEAYASHWGASRKATGLIYWMLNNAWPSLHWNLFDYYLHSGGSYFGTKMGARMEHVSFDYSTWSVWMTNRAIDKGGMRTVEVEMVDLKGRTLWKADPLDVQMRPNEARWVVVLPMGGLEGKGTVLLRLVMHDKKRVISRNVYWLSAKEDELDWDNSTWYHTPVSSYANYTDLATMPLANLTVTPSGASKLTLQNTSPIPAVFIRLNLVDSAGDDIVPVRWSENYITLFPGEKMDVTVSYDVSSCWNARVQVSGRNVKAGSVQLG</sequence>
<dbReference type="InterPro" id="IPR054593">
    <property type="entry name" value="Beta-mannosidase-like_N2"/>
</dbReference>
<dbReference type="InterPro" id="IPR041447">
    <property type="entry name" value="Mannosidase_ig"/>
</dbReference>
<dbReference type="GeneID" id="54554393"/>
<dbReference type="Pfam" id="PF22666">
    <property type="entry name" value="Glyco_hydro_2_N2"/>
    <property type="match status" value="1"/>
</dbReference>
<dbReference type="Gene3D" id="3.20.20.80">
    <property type="entry name" value="Glycosidases"/>
    <property type="match status" value="1"/>
</dbReference>
<evidence type="ECO:0000259" key="8">
    <source>
        <dbReference type="Pfam" id="PF17786"/>
    </source>
</evidence>
<gene>
    <name evidence="11" type="ORF">EI97DRAFT_461740</name>
</gene>
<dbReference type="InterPro" id="IPR017853">
    <property type="entry name" value="GH"/>
</dbReference>
<feature type="domain" description="Exo-beta-D-glucosaminidase Ig-fold" evidence="9">
    <location>
        <begin position="766"/>
        <end position="864"/>
    </location>
</feature>
<dbReference type="Gene3D" id="2.60.40.10">
    <property type="entry name" value="Immunoglobulins"/>
    <property type="match status" value="3"/>
</dbReference>
<evidence type="ECO:0000256" key="4">
    <source>
        <dbReference type="ARBA" id="ARBA00023295"/>
    </source>
</evidence>
<dbReference type="InterPro" id="IPR013783">
    <property type="entry name" value="Ig-like_fold"/>
</dbReference>
<dbReference type="RefSeq" id="XP_033650175.1">
    <property type="nucleotide sequence ID" value="XM_033801218.1"/>
</dbReference>
<evidence type="ECO:0000256" key="2">
    <source>
        <dbReference type="ARBA" id="ARBA00022801"/>
    </source>
</evidence>
<protein>
    <submittedName>
        <fullName evidence="11">Glycoside hydrolase</fullName>
    </submittedName>
</protein>
<dbReference type="SUPFAM" id="SSF51445">
    <property type="entry name" value="(Trans)glycosidases"/>
    <property type="match status" value="1"/>
</dbReference>